<feature type="region of interest" description="Disordered" evidence="1">
    <location>
        <begin position="64"/>
        <end position="90"/>
    </location>
</feature>
<keyword evidence="3" id="KW-1185">Reference proteome</keyword>
<feature type="compositionally biased region" description="Low complexity" evidence="1">
    <location>
        <begin position="7"/>
        <end position="19"/>
    </location>
</feature>
<proteinExistence type="predicted"/>
<dbReference type="AlphaFoldDB" id="A0A328DSN7"/>
<feature type="region of interest" description="Disordered" evidence="1">
    <location>
        <begin position="1"/>
        <end position="29"/>
    </location>
</feature>
<organism evidence="2 3">
    <name type="scientific">Cuscuta australis</name>
    <dbReference type="NCBI Taxonomy" id="267555"/>
    <lineage>
        <taxon>Eukaryota</taxon>
        <taxon>Viridiplantae</taxon>
        <taxon>Streptophyta</taxon>
        <taxon>Embryophyta</taxon>
        <taxon>Tracheophyta</taxon>
        <taxon>Spermatophyta</taxon>
        <taxon>Magnoliopsida</taxon>
        <taxon>eudicotyledons</taxon>
        <taxon>Gunneridae</taxon>
        <taxon>Pentapetalae</taxon>
        <taxon>asterids</taxon>
        <taxon>lamiids</taxon>
        <taxon>Solanales</taxon>
        <taxon>Convolvulaceae</taxon>
        <taxon>Cuscuteae</taxon>
        <taxon>Cuscuta</taxon>
        <taxon>Cuscuta subgen. Grammica</taxon>
        <taxon>Cuscuta sect. Cleistogrammica</taxon>
    </lineage>
</organism>
<evidence type="ECO:0000313" key="2">
    <source>
        <dbReference type="EMBL" id="RAL47598.1"/>
    </source>
</evidence>
<gene>
    <name evidence="2" type="ORF">DM860_011336</name>
</gene>
<accession>A0A328DSN7</accession>
<protein>
    <submittedName>
        <fullName evidence="2">Uncharacterized protein</fullName>
    </submittedName>
</protein>
<sequence length="90" mass="10084">MEGDYDSIASSVSSSSSYRSGDDRTLENKQDVLVRKHDLKQVEMDVPAGNHILVKPRFWKTGTGKCRIQRTNSKQKSNMSNKKGKPPESS</sequence>
<name>A0A328DSN7_9ASTE</name>
<evidence type="ECO:0000313" key="3">
    <source>
        <dbReference type="Proteomes" id="UP000249390"/>
    </source>
</evidence>
<dbReference type="Proteomes" id="UP000249390">
    <property type="component" value="Unassembled WGS sequence"/>
</dbReference>
<feature type="compositionally biased region" description="Low complexity" evidence="1">
    <location>
        <begin position="72"/>
        <end position="81"/>
    </location>
</feature>
<dbReference type="EMBL" id="NQVE01000114">
    <property type="protein sequence ID" value="RAL47598.1"/>
    <property type="molecule type" value="Genomic_DNA"/>
</dbReference>
<reference evidence="2 3" key="1">
    <citation type="submission" date="2018-06" db="EMBL/GenBank/DDBJ databases">
        <title>The Genome of Cuscuta australis (Dodder) Provides Insight into the Evolution of Plant Parasitism.</title>
        <authorList>
            <person name="Liu H."/>
        </authorList>
    </citation>
    <scope>NUCLEOTIDE SEQUENCE [LARGE SCALE GENOMIC DNA]</scope>
    <source>
        <strain evidence="3">cv. Yunnan</strain>
        <tissue evidence="2">Vines</tissue>
    </source>
</reference>
<feature type="compositionally biased region" description="Basic and acidic residues" evidence="1">
    <location>
        <begin position="20"/>
        <end position="29"/>
    </location>
</feature>
<evidence type="ECO:0000256" key="1">
    <source>
        <dbReference type="SAM" id="MobiDB-lite"/>
    </source>
</evidence>
<comment type="caution">
    <text evidence="2">The sequence shown here is derived from an EMBL/GenBank/DDBJ whole genome shotgun (WGS) entry which is preliminary data.</text>
</comment>